<evidence type="ECO:0000313" key="10">
    <source>
        <dbReference type="Proteomes" id="UP000310636"/>
    </source>
</evidence>
<keyword evidence="4" id="KW-0309">Germination</keyword>
<keyword evidence="7 8" id="KW-0472">Membrane</keyword>
<feature type="transmembrane region" description="Helical" evidence="8">
    <location>
        <begin position="39"/>
        <end position="60"/>
    </location>
</feature>
<feature type="transmembrane region" description="Helical" evidence="8">
    <location>
        <begin position="303"/>
        <end position="323"/>
    </location>
</feature>
<sequence>MKKLNITNGMLVAMIVNMIYVKAIGVTQGVLARQIGQDMWIATLLGTLQGIGILYITHLAMRRTPDLDMIALGDRLLGKGFGTVVALLIFLFFLAAIGPVMITFVYHLQDYFLPEAPLSLFIVCALLVGALGCFYGLEVIARLALIGCAFIFLLNVLIVIGSFEEFDIRNLLPVLEQGLPRTLAASLHFDVDCALASMMAALVLPMLKSPQKEGGKVGMLGIATSGLMVIIWSILEGAVLSAEVTSRYTISCMKLARNAHIGEFLQRYEMIMIALYSISALFQVMFCLYGVSVCTARILRLKSIRPVILPCCLMLGTLGYWIVKDHFRAIVYLERYWPWVALPIGFGLPLVMLGLRLLMGRRLKGEAAAQR</sequence>
<feature type="transmembrane region" description="Helical" evidence="8">
    <location>
        <begin position="12"/>
        <end position="33"/>
    </location>
</feature>
<feature type="transmembrane region" description="Helical" evidence="8">
    <location>
        <begin position="270"/>
        <end position="291"/>
    </location>
</feature>
<evidence type="ECO:0000256" key="4">
    <source>
        <dbReference type="ARBA" id="ARBA00022544"/>
    </source>
</evidence>
<dbReference type="EMBL" id="SSOB01000019">
    <property type="protein sequence ID" value="THF77546.1"/>
    <property type="molecule type" value="Genomic_DNA"/>
</dbReference>
<reference evidence="9 10" key="1">
    <citation type="submission" date="2019-04" db="EMBL/GenBank/DDBJ databases">
        <title>Cohnella sp. nov. isolated from preserved vegetables.</title>
        <authorList>
            <person name="Lin S.-Y."/>
            <person name="Hung M.-H."/>
            <person name="Young C.-C."/>
        </authorList>
    </citation>
    <scope>NUCLEOTIDE SEQUENCE [LARGE SCALE GENOMIC DNA]</scope>
    <source>
        <strain evidence="9 10">CC-MHH1044</strain>
    </source>
</reference>
<dbReference type="PANTHER" id="PTHR34975:SF2">
    <property type="entry name" value="SPORE GERMINATION PROTEIN A2"/>
    <property type="match status" value="1"/>
</dbReference>
<dbReference type="AlphaFoldDB" id="A0A4S4BRC2"/>
<keyword evidence="3" id="KW-0813">Transport</keyword>
<dbReference type="NCBIfam" id="TIGR00912">
    <property type="entry name" value="2A0309"/>
    <property type="match status" value="1"/>
</dbReference>
<keyword evidence="10" id="KW-1185">Reference proteome</keyword>
<feature type="transmembrane region" description="Helical" evidence="8">
    <location>
        <begin position="81"/>
        <end position="106"/>
    </location>
</feature>
<evidence type="ECO:0000313" key="9">
    <source>
        <dbReference type="EMBL" id="THF77546.1"/>
    </source>
</evidence>
<proteinExistence type="inferred from homology"/>
<accession>A0A4S4BRC2</accession>
<evidence type="ECO:0000256" key="2">
    <source>
        <dbReference type="ARBA" id="ARBA00007998"/>
    </source>
</evidence>
<gene>
    <name evidence="9" type="ORF">E6C55_16140</name>
</gene>
<comment type="caution">
    <text evidence="9">The sequence shown here is derived from an EMBL/GenBank/DDBJ whole genome shotgun (WGS) entry which is preliminary data.</text>
</comment>
<organism evidence="9 10">
    <name type="scientific">Cohnella fermenti</name>
    <dbReference type="NCBI Taxonomy" id="2565925"/>
    <lineage>
        <taxon>Bacteria</taxon>
        <taxon>Bacillati</taxon>
        <taxon>Bacillota</taxon>
        <taxon>Bacilli</taxon>
        <taxon>Bacillales</taxon>
        <taxon>Paenibacillaceae</taxon>
        <taxon>Cohnella</taxon>
    </lineage>
</organism>
<dbReference type="Pfam" id="PF03845">
    <property type="entry name" value="Spore_permease"/>
    <property type="match status" value="1"/>
</dbReference>
<evidence type="ECO:0000256" key="5">
    <source>
        <dbReference type="ARBA" id="ARBA00022692"/>
    </source>
</evidence>
<dbReference type="RefSeq" id="WP_136370846.1">
    <property type="nucleotide sequence ID" value="NZ_SSOB01000019.1"/>
</dbReference>
<evidence type="ECO:0000256" key="8">
    <source>
        <dbReference type="SAM" id="Phobius"/>
    </source>
</evidence>
<dbReference type="GO" id="GO:0016020">
    <property type="term" value="C:membrane"/>
    <property type="evidence" value="ECO:0007669"/>
    <property type="project" value="UniProtKB-SubCell"/>
</dbReference>
<feature type="transmembrane region" description="Helical" evidence="8">
    <location>
        <begin position="144"/>
        <end position="163"/>
    </location>
</feature>
<dbReference type="Proteomes" id="UP000310636">
    <property type="component" value="Unassembled WGS sequence"/>
</dbReference>
<feature type="transmembrane region" description="Helical" evidence="8">
    <location>
        <begin position="335"/>
        <end position="355"/>
    </location>
</feature>
<name>A0A4S4BRC2_9BACL</name>
<evidence type="ECO:0000256" key="1">
    <source>
        <dbReference type="ARBA" id="ARBA00004141"/>
    </source>
</evidence>
<evidence type="ECO:0000256" key="3">
    <source>
        <dbReference type="ARBA" id="ARBA00022448"/>
    </source>
</evidence>
<feature type="transmembrane region" description="Helical" evidence="8">
    <location>
        <begin position="217"/>
        <end position="235"/>
    </location>
</feature>
<dbReference type="PANTHER" id="PTHR34975">
    <property type="entry name" value="SPORE GERMINATION PROTEIN A2"/>
    <property type="match status" value="1"/>
</dbReference>
<dbReference type="Gene3D" id="1.20.1740.10">
    <property type="entry name" value="Amino acid/polyamine transporter I"/>
    <property type="match status" value="1"/>
</dbReference>
<keyword evidence="5 8" id="KW-0812">Transmembrane</keyword>
<comment type="subcellular location">
    <subcellularLocation>
        <location evidence="1">Membrane</location>
        <topology evidence="1">Multi-pass membrane protein</topology>
    </subcellularLocation>
</comment>
<feature type="transmembrane region" description="Helical" evidence="8">
    <location>
        <begin position="183"/>
        <end position="205"/>
    </location>
</feature>
<protein>
    <submittedName>
        <fullName evidence="9">Spore gernimation protein</fullName>
    </submittedName>
</protein>
<dbReference type="InterPro" id="IPR004761">
    <property type="entry name" value="Spore_GerAB"/>
</dbReference>
<evidence type="ECO:0000256" key="6">
    <source>
        <dbReference type="ARBA" id="ARBA00022989"/>
    </source>
</evidence>
<feature type="transmembrane region" description="Helical" evidence="8">
    <location>
        <begin position="118"/>
        <end position="137"/>
    </location>
</feature>
<evidence type="ECO:0000256" key="7">
    <source>
        <dbReference type="ARBA" id="ARBA00023136"/>
    </source>
</evidence>
<keyword evidence="6 8" id="KW-1133">Transmembrane helix</keyword>
<dbReference type="GO" id="GO:0009847">
    <property type="term" value="P:spore germination"/>
    <property type="evidence" value="ECO:0007669"/>
    <property type="project" value="InterPro"/>
</dbReference>
<dbReference type="OrthoDB" id="2078716at2"/>
<comment type="similarity">
    <text evidence="2">Belongs to the amino acid-polyamine-organocation (APC) superfamily. Spore germination protein (SGP) (TC 2.A.3.9) family.</text>
</comment>